<sequence>MRYVIMGDTPLTVARTTFATRADVPSTRTTNTLRETFRCRNTWPEIET</sequence>
<proteinExistence type="predicted"/>
<keyword evidence="2" id="KW-1185">Reference proteome</keyword>
<reference evidence="1 2" key="1">
    <citation type="submission" date="2024-10" db="EMBL/GenBank/DDBJ databases">
        <title>The Natural Products Discovery Center: Release of the First 8490 Sequenced Strains for Exploring Actinobacteria Biosynthetic Diversity.</title>
        <authorList>
            <person name="Kalkreuter E."/>
            <person name="Kautsar S.A."/>
            <person name="Yang D."/>
            <person name="Bader C.D."/>
            <person name="Teijaro C.N."/>
            <person name="Fluegel L."/>
            <person name="Davis C.M."/>
            <person name="Simpson J.R."/>
            <person name="Lauterbach L."/>
            <person name="Steele A.D."/>
            <person name="Gui C."/>
            <person name="Meng S."/>
            <person name="Li G."/>
            <person name="Viehrig K."/>
            <person name="Ye F."/>
            <person name="Su P."/>
            <person name="Kiefer A.F."/>
            <person name="Nichols A."/>
            <person name="Cepeda A.J."/>
            <person name="Yan W."/>
            <person name="Fan B."/>
            <person name="Jiang Y."/>
            <person name="Adhikari A."/>
            <person name="Zheng C.-J."/>
            <person name="Schuster L."/>
            <person name="Cowan T.M."/>
            <person name="Smanski M.J."/>
            <person name="Chevrette M.G."/>
            <person name="De Carvalho L.P.S."/>
            <person name="Shen B."/>
        </authorList>
    </citation>
    <scope>NUCLEOTIDE SEQUENCE [LARGE SCALE GENOMIC DNA]</scope>
    <source>
        <strain evidence="1 2">NPDC002173</strain>
    </source>
</reference>
<dbReference type="EMBL" id="JBIASD010000015">
    <property type="protein sequence ID" value="MFF3668548.1"/>
    <property type="molecule type" value="Genomic_DNA"/>
</dbReference>
<comment type="caution">
    <text evidence="1">The sequence shown here is derived from an EMBL/GenBank/DDBJ whole genome shotgun (WGS) entry which is preliminary data.</text>
</comment>
<organism evidence="1 2">
    <name type="scientific">Microtetraspora malaysiensis</name>
    <dbReference type="NCBI Taxonomy" id="161358"/>
    <lineage>
        <taxon>Bacteria</taxon>
        <taxon>Bacillati</taxon>
        <taxon>Actinomycetota</taxon>
        <taxon>Actinomycetes</taxon>
        <taxon>Streptosporangiales</taxon>
        <taxon>Streptosporangiaceae</taxon>
        <taxon>Microtetraspora</taxon>
    </lineage>
</organism>
<dbReference type="Proteomes" id="UP001602013">
    <property type="component" value="Unassembled WGS sequence"/>
</dbReference>
<name>A0ABW6SXL8_9ACTN</name>
<gene>
    <name evidence="1" type="ORF">ACFYXI_23465</name>
</gene>
<dbReference type="RefSeq" id="WP_387414133.1">
    <property type="nucleotide sequence ID" value="NZ_CP191998.1"/>
</dbReference>
<evidence type="ECO:0000313" key="1">
    <source>
        <dbReference type="EMBL" id="MFF3668548.1"/>
    </source>
</evidence>
<accession>A0ABW6SXL8</accession>
<evidence type="ECO:0000313" key="2">
    <source>
        <dbReference type="Proteomes" id="UP001602013"/>
    </source>
</evidence>
<protein>
    <submittedName>
        <fullName evidence="1">Uncharacterized protein</fullName>
    </submittedName>
</protein>